<dbReference type="SUPFAM" id="SSF109709">
    <property type="entry name" value="KorB DNA-binding domain-like"/>
    <property type="match status" value="1"/>
</dbReference>
<gene>
    <name evidence="2" type="ORF">DPRO_0696</name>
</gene>
<dbReference type="OrthoDB" id="288247at2"/>
<dbReference type="AlphaFoldDB" id="A0A2C8F4C8"/>
<protein>
    <submittedName>
        <fullName evidence="2">Uncharacterized protein</fullName>
    </submittedName>
</protein>
<keyword evidence="3" id="KW-1185">Reference proteome</keyword>
<evidence type="ECO:0000313" key="2">
    <source>
        <dbReference type="EMBL" id="SOB57582.1"/>
    </source>
</evidence>
<reference evidence="3" key="1">
    <citation type="submission" date="2017-09" db="EMBL/GenBank/DDBJ databases">
        <authorList>
            <person name="Regsiter A."/>
            <person name="William W."/>
        </authorList>
    </citation>
    <scope>NUCLEOTIDE SEQUENCE [LARGE SCALE GENOMIC DNA]</scope>
    <source>
        <strain evidence="3">500-1</strain>
    </source>
</reference>
<feature type="compositionally biased region" description="Polar residues" evidence="1">
    <location>
        <begin position="1"/>
        <end position="19"/>
    </location>
</feature>
<dbReference type="RefSeq" id="WP_097010801.1">
    <property type="nucleotide sequence ID" value="NZ_LT907975.1"/>
</dbReference>
<sequence length="143" mass="16526">MKNTASDGTGLSRLESSFSFKPKNRRKSDNHLREEDRSIEPGNLPRVSKLMALAIRFDGLVQRGEVRDYADLARLGYVTRARITQIMNLLNLAPDIQEAILFLPRTVKGRDQIREKEVRPIAAVAHWSRQRKIWDRLTAERMN</sequence>
<name>A0A2C8F4C8_9BACT</name>
<evidence type="ECO:0000256" key="1">
    <source>
        <dbReference type="SAM" id="MobiDB-lite"/>
    </source>
</evidence>
<feature type="compositionally biased region" description="Basic and acidic residues" evidence="1">
    <location>
        <begin position="27"/>
        <end position="39"/>
    </location>
</feature>
<dbReference type="Proteomes" id="UP000219215">
    <property type="component" value="Chromosome DPRO"/>
</dbReference>
<feature type="region of interest" description="Disordered" evidence="1">
    <location>
        <begin position="1"/>
        <end position="42"/>
    </location>
</feature>
<accession>A0A2C8F4C8</accession>
<proteinExistence type="predicted"/>
<dbReference type="KEGG" id="pprf:DPRO_0696"/>
<evidence type="ECO:0000313" key="3">
    <source>
        <dbReference type="Proteomes" id="UP000219215"/>
    </source>
</evidence>
<organism evidence="2 3">
    <name type="scientific">Pseudodesulfovibrio profundus</name>
    <dbReference type="NCBI Taxonomy" id="57320"/>
    <lineage>
        <taxon>Bacteria</taxon>
        <taxon>Pseudomonadati</taxon>
        <taxon>Thermodesulfobacteriota</taxon>
        <taxon>Desulfovibrionia</taxon>
        <taxon>Desulfovibrionales</taxon>
        <taxon>Desulfovibrionaceae</taxon>
    </lineage>
</organism>
<dbReference type="EMBL" id="LT907975">
    <property type="protein sequence ID" value="SOB57582.1"/>
    <property type="molecule type" value="Genomic_DNA"/>
</dbReference>